<feature type="transmembrane region" description="Helical" evidence="10">
    <location>
        <begin position="228"/>
        <end position="249"/>
    </location>
</feature>
<keyword evidence="3" id="KW-0813">Transport</keyword>
<dbReference type="EMBL" id="CP002659">
    <property type="protein sequence ID" value="AEC01996.1"/>
    <property type="molecule type" value="Genomic_DNA"/>
</dbReference>
<dbReference type="GO" id="GO:0006814">
    <property type="term" value="P:sodium ion transport"/>
    <property type="evidence" value="ECO:0007669"/>
    <property type="project" value="InterPro"/>
</dbReference>
<feature type="transmembrane region" description="Helical" evidence="10">
    <location>
        <begin position="83"/>
        <end position="104"/>
    </location>
</feature>
<feature type="transmembrane region" description="Helical" evidence="10">
    <location>
        <begin position="110"/>
        <end position="133"/>
    </location>
</feature>
<keyword evidence="6 10" id="KW-0812">Transmembrane</keyword>
<keyword evidence="9 10" id="KW-0472">Membrane</keyword>
<dbReference type="InterPro" id="IPR018043">
    <property type="entry name" value="Na/Gal_symport_CS"/>
</dbReference>
<dbReference type="Gene3D" id="1.20.1250.20">
    <property type="entry name" value="MFS general substrate transporter like domains"/>
    <property type="match status" value="1"/>
</dbReference>
<keyword evidence="4" id="KW-1003">Cell membrane</keyword>
<name>F4GH97_PARC1</name>
<dbReference type="KEGG" id="scc:Spico_0771"/>
<feature type="transmembrane region" description="Helical" evidence="10">
    <location>
        <begin position="269"/>
        <end position="288"/>
    </location>
</feature>
<comment type="similarity">
    <text evidence="2">Belongs to the sodium:galactoside symporter (TC 2.A.2) family.</text>
</comment>
<evidence type="ECO:0000256" key="10">
    <source>
        <dbReference type="SAM" id="Phobius"/>
    </source>
</evidence>
<keyword evidence="12" id="KW-1185">Reference proteome</keyword>
<evidence type="ECO:0000256" key="8">
    <source>
        <dbReference type="ARBA" id="ARBA00022989"/>
    </source>
</evidence>
<dbReference type="CDD" id="cd17332">
    <property type="entry name" value="MFS_MelB_like"/>
    <property type="match status" value="1"/>
</dbReference>
<sequence length="466" mass="52263">MSSRDTYNKYFFGLGTIGRDMFYAMVSMYFVWFLTEVMNLDDRMLAWTGGILTVLRVFDALNDPLMGVIVDNTVSRWGKFKPWLISGALMGVLFFLLLFADLGLTGPTFLIVFAICYLGWDLTYGLNDIAYWSMLPALSLNQKKREKIGAFARICANIGLFSVVVGILPATNALGFAVGSLRQGWFIFAVIIAILMVGFQLFTVFFVKEYRSEFRQEEKTSVRDMVRAIFGNDQLLFMVISMALFMIGYTTTTSFGTYFFKYAFGNENMYPVFAAILGLTQFSALGVFPLFSKRFTRKQLYFGSTIFVLAGYTLFFISPMNIIPIGVSSVLLFAGQAFIQLLMLMFLADTIEYGQWKSGKRNQAVTLSVQPLINKIGGAVATGIVTATLIVSGINRAATPMDVTSQGLLVMKIAMLLIPLLCIVAGYIVYRFKYKIDKQFYDRIVDDLVQRGDIVGIRETRDGTES</sequence>
<evidence type="ECO:0000313" key="12">
    <source>
        <dbReference type="Proteomes" id="UP000007939"/>
    </source>
</evidence>
<feature type="transmembrane region" description="Helical" evidence="10">
    <location>
        <begin position="406"/>
        <end position="430"/>
    </location>
</feature>
<evidence type="ECO:0000256" key="7">
    <source>
        <dbReference type="ARBA" id="ARBA00022847"/>
    </source>
</evidence>
<feature type="transmembrane region" description="Helical" evidence="10">
    <location>
        <begin position="21"/>
        <end position="38"/>
    </location>
</feature>
<accession>F4GH97</accession>
<dbReference type="InterPro" id="IPR036259">
    <property type="entry name" value="MFS_trans_sf"/>
</dbReference>
<evidence type="ECO:0000256" key="4">
    <source>
        <dbReference type="ARBA" id="ARBA00022475"/>
    </source>
</evidence>
<gene>
    <name evidence="11" type="ordered locus">Spico_0771</name>
</gene>
<proteinExistence type="inferred from homology"/>
<dbReference type="SUPFAM" id="SSF103473">
    <property type="entry name" value="MFS general substrate transporter"/>
    <property type="match status" value="1"/>
</dbReference>
<dbReference type="PROSITE" id="PS00872">
    <property type="entry name" value="NA_GALACTOSIDE_SYMP"/>
    <property type="match status" value="1"/>
</dbReference>
<dbReference type="RefSeq" id="WP_013739392.1">
    <property type="nucleotide sequence ID" value="NC_015436.1"/>
</dbReference>
<dbReference type="GO" id="GO:0015293">
    <property type="term" value="F:symporter activity"/>
    <property type="evidence" value="ECO:0007669"/>
    <property type="project" value="UniProtKB-KW"/>
</dbReference>
<evidence type="ECO:0000256" key="5">
    <source>
        <dbReference type="ARBA" id="ARBA00022597"/>
    </source>
</evidence>
<dbReference type="eggNOG" id="COG2211">
    <property type="taxonomic scope" value="Bacteria"/>
</dbReference>
<keyword evidence="5" id="KW-0762">Sugar transport</keyword>
<evidence type="ECO:0000256" key="6">
    <source>
        <dbReference type="ARBA" id="ARBA00022692"/>
    </source>
</evidence>
<dbReference type="GO" id="GO:0005886">
    <property type="term" value="C:plasma membrane"/>
    <property type="evidence" value="ECO:0007669"/>
    <property type="project" value="UniProtKB-SubCell"/>
</dbReference>
<dbReference type="STRING" id="760011.Spico_0771"/>
<dbReference type="AlphaFoldDB" id="F4GH97"/>
<feature type="transmembrane region" description="Helical" evidence="10">
    <location>
        <begin position="372"/>
        <end position="394"/>
    </location>
</feature>
<dbReference type="HOGENOM" id="CLU_027408_1_0_12"/>
<keyword evidence="8 10" id="KW-1133">Transmembrane helix</keyword>
<dbReference type="NCBIfam" id="TIGR00792">
    <property type="entry name" value="gph"/>
    <property type="match status" value="1"/>
</dbReference>
<feature type="transmembrane region" description="Helical" evidence="10">
    <location>
        <begin position="300"/>
        <end position="318"/>
    </location>
</feature>
<evidence type="ECO:0000313" key="11">
    <source>
        <dbReference type="EMBL" id="AEC01996.1"/>
    </source>
</evidence>
<evidence type="ECO:0000256" key="9">
    <source>
        <dbReference type="ARBA" id="ARBA00023136"/>
    </source>
</evidence>
<dbReference type="OrthoDB" id="9764596at2"/>
<dbReference type="Proteomes" id="UP000007939">
    <property type="component" value="Chromosome"/>
</dbReference>
<organism evidence="11 12">
    <name type="scientific">Parasphaerochaeta coccoides (strain ATCC BAA-1237 / DSM 17374 / SPN1)</name>
    <name type="common">Sphaerochaeta coccoides</name>
    <dbReference type="NCBI Taxonomy" id="760011"/>
    <lineage>
        <taxon>Bacteria</taxon>
        <taxon>Pseudomonadati</taxon>
        <taxon>Spirochaetota</taxon>
        <taxon>Spirochaetia</taxon>
        <taxon>Spirochaetales</taxon>
        <taxon>Sphaerochaetaceae</taxon>
        <taxon>Parasphaerochaeta</taxon>
    </lineage>
</organism>
<protein>
    <submittedName>
        <fullName evidence="11">Sugar (Glycoside-Pentoside-Hexuronide) transporter</fullName>
    </submittedName>
</protein>
<reference evidence="12" key="1">
    <citation type="submission" date="2011-04" db="EMBL/GenBank/DDBJ databases">
        <title>The complete genome of Spirochaeta coccoides DSM 17374.</title>
        <authorList>
            <person name="Lucas S."/>
            <person name="Copeland A."/>
            <person name="Lapidus A."/>
            <person name="Bruce D."/>
            <person name="Goodwin L."/>
            <person name="Pitluck S."/>
            <person name="Peters L."/>
            <person name="Kyrpides N."/>
            <person name="Mavromatis K."/>
            <person name="Pagani I."/>
            <person name="Ivanova N."/>
            <person name="Ovchinnikova G."/>
            <person name="Lu M."/>
            <person name="Detter J.C."/>
            <person name="Tapia R."/>
            <person name="Han C."/>
            <person name="Land M."/>
            <person name="Hauser L."/>
            <person name="Markowitz V."/>
            <person name="Cheng J.-F."/>
            <person name="Hugenholtz P."/>
            <person name="Woyke T."/>
            <person name="Wu D."/>
            <person name="Spring S."/>
            <person name="Schroeder M."/>
            <person name="Brambilla E."/>
            <person name="Klenk H.-P."/>
            <person name="Eisen J.A."/>
        </authorList>
    </citation>
    <scope>NUCLEOTIDE SEQUENCE [LARGE SCALE GENOMIC DNA]</scope>
    <source>
        <strain evidence="12">ATCC BAA-1237 / DSM 17374 / SPN1</strain>
    </source>
</reference>
<evidence type="ECO:0000256" key="1">
    <source>
        <dbReference type="ARBA" id="ARBA00004651"/>
    </source>
</evidence>
<evidence type="ECO:0000256" key="2">
    <source>
        <dbReference type="ARBA" id="ARBA00009617"/>
    </source>
</evidence>
<dbReference type="Pfam" id="PF13347">
    <property type="entry name" value="MFS_2"/>
    <property type="match status" value="1"/>
</dbReference>
<dbReference type="PANTHER" id="PTHR11328:SF36">
    <property type="entry name" value="MELIBIOSE PERMEASE"/>
    <property type="match status" value="1"/>
</dbReference>
<keyword evidence="7" id="KW-0769">Symport</keyword>
<evidence type="ECO:0000256" key="3">
    <source>
        <dbReference type="ARBA" id="ARBA00022448"/>
    </source>
</evidence>
<dbReference type="InterPro" id="IPR039672">
    <property type="entry name" value="MFS_2"/>
</dbReference>
<dbReference type="GO" id="GO:0008643">
    <property type="term" value="P:carbohydrate transport"/>
    <property type="evidence" value="ECO:0007669"/>
    <property type="project" value="InterPro"/>
</dbReference>
<feature type="transmembrane region" description="Helical" evidence="10">
    <location>
        <begin position="154"/>
        <end position="179"/>
    </location>
</feature>
<dbReference type="PANTHER" id="PTHR11328">
    <property type="entry name" value="MAJOR FACILITATOR SUPERFAMILY DOMAIN-CONTAINING PROTEIN"/>
    <property type="match status" value="1"/>
</dbReference>
<dbReference type="InterPro" id="IPR001927">
    <property type="entry name" value="Na/Gal_symport"/>
</dbReference>
<feature type="transmembrane region" description="Helical" evidence="10">
    <location>
        <begin position="330"/>
        <end position="351"/>
    </location>
</feature>
<reference evidence="11 12" key="2">
    <citation type="journal article" date="2012" name="Stand. Genomic Sci.">
        <title>Complete genome sequence of the termite hindgut bacterium Spirochaeta coccoides type strain (SPN1(T)), reclassification in the genus Sphaerochaeta as Sphaerochaeta coccoides comb. nov. and emendations of the family Spirochaetaceae and the genus Sphaerochaeta.</title>
        <authorList>
            <person name="Abt B."/>
            <person name="Han C."/>
            <person name="Scheuner C."/>
            <person name="Lu M."/>
            <person name="Lapidus A."/>
            <person name="Nolan M."/>
            <person name="Lucas S."/>
            <person name="Hammon N."/>
            <person name="Deshpande S."/>
            <person name="Cheng J.F."/>
            <person name="Tapia R."/>
            <person name="Goodwin L.A."/>
            <person name="Pitluck S."/>
            <person name="Liolios K."/>
            <person name="Pagani I."/>
            <person name="Ivanova N."/>
            <person name="Mavromatis K."/>
            <person name="Mikhailova N."/>
            <person name="Huntemann M."/>
            <person name="Pati A."/>
            <person name="Chen A."/>
            <person name="Palaniappan K."/>
            <person name="Land M."/>
            <person name="Hauser L."/>
            <person name="Brambilla E.M."/>
            <person name="Rohde M."/>
            <person name="Spring S."/>
            <person name="Gronow S."/>
            <person name="Goker M."/>
            <person name="Woyke T."/>
            <person name="Bristow J."/>
            <person name="Eisen J.A."/>
            <person name="Markowitz V."/>
            <person name="Hugenholtz P."/>
            <person name="Kyrpides N.C."/>
            <person name="Klenk H.P."/>
            <person name="Detter J.C."/>
        </authorList>
    </citation>
    <scope>NUCLEOTIDE SEQUENCE [LARGE SCALE GENOMIC DNA]</scope>
    <source>
        <strain evidence="12">ATCC BAA-1237 / DSM 17374 / SPN1</strain>
    </source>
</reference>
<comment type="subcellular location">
    <subcellularLocation>
        <location evidence="1">Cell membrane</location>
        <topology evidence="1">Multi-pass membrane protein</topology>
    </subcellularLocation>
</comment>
<feature type="transmembrane region" description="Helical" evidence="10">
    <location>
        <begin position="185"/>
        <end position="207"/>
    </location>
</feature>